<feature type="transmembrane region" description="Helical" evidence="1">
    <location>
        <begin position="190"/>
        <end position="209"/>
    </location>
</feature>
<evidence type="ECO:0000313" key="2">
    <source>
        <dbReference type="EMBL" id="NNG34570.1"/>
    </source>
</evidence>
<feature type="transmembrane region" description="Helical" evidence="1">
    <location>
        <begin position="150"/>
        <end position="170"/>
    </location>
</feature>
<keyword evidence="3" id="KW-1185">Reference proteome</keyword>
<feature type="transmembrane region" description="Helical" evidence="1">
    <location>
        <begin position="76"/>
        <end position="99"/>
    </location>
</feature>
<evidence type="ECO:0000256" key="1">
    <source>
        <dbReference type="SAM" id="Phobius"/>
    </source>
</evidence>
<gene>
    <name evidence="2" type="ORF">HKD39_02310</name>
</gene>
<keyword evidence="1" id="KW-1133">Transmembrane helix</keyword>
<feature type="transmembrane region" description="Helical" evidence="1">
    <location>
        <begin position="324"/>
        <end position="340"/>
    </location>
</feature>
<dbReference type="EMBL" id="JABEND010000001">
    <property type="protein sequence ID" value="NNG34570.1"/>
    <property type="molecule type" value="Genomic_DNA"/>
</dbReference>
<evidence type="ECO:0000313" key="3">
    <source>
        <dbReference type="Proteomes" id="UP000562984"/>
    </source>
</evidence>
<dbReference type="AlphaFoldDB" id="A0A849A7V3"/>
<organism evidence="2 3">
    <name type="scientific">Nakamurella aerolata</name>
    <dbReference type="NCBI Taxonomy" id="1656892"/>
    <lineage>
        <taxon>Bacteria</taxon>
        <taxon>Bacillati</taxon>
        <taxon>Actinomycetota</taxon>
        <taxon>Actinomycetes</taxon>
        <taxon>Nakamurellales</taxon>
        <taxon>Nakamurellaceae</taxon>
        <taxon>Nakamurella</taxon>
    </lineage>
</organism>
<accession>A0A849A7V3</accession>
<proteinExistence type="predicted"/>
<keyword evidence="1" id="KW-0472">Membrane</keyword>
<name>A0A849A7V3_9ACTN</name>
<evidence type="ECO:0008006" key="4">
    <source>
        <dbReference type="Google" id="ProtNLM"/>
    </source>
</evidence>
<feature type="transmembrane region" description="Helical" evidence="1">
    <location>
        <begin position="44"/>
        <end position="70"/>
    </location>
</feature>
<dbReference type="Proteomes" id="UP000562984">
    <property type="component" value="Unassembled WGS sequence"/>
</dbReference>
<sequence length="545" mass="56580">MAAVPLTESAAAGQVRPAPLSLFAGLKWHLLVSRWRAANGASRAGMIVLLVVVALVLAAAVLGLCLLRRIPDVAPLAISGVFATLLVAWVLGPMIAFGVDETVDPQRFALLPLRTSNLQRGLLVSSLVGYLPIANAVVLVGAAIGMSSNWAVLPLALLCSALQLMTCVVFSRAASTAMASLMSSRRGRDLGMLIGFAVLALYLVLNVVLNSGSGLAGGAAKVAQVLSWTPPGSLASLPYLVTTGQWARVVVAAVIAVAFLAVGWWWWRRALVTSLTRGTSETEGSAPSRGLLNADAVGGSLSGTTRLVAGRVLTLMWRDPMRRMPWLLSLLMAIVWPLLVFRFSGAVYGCALGALLFGTQAGGMYAWEGSGLWLHMVAFGDRTRARAEVLGNLLVVTLPAVLLLMLSVGVVAAIRDDWANVPGALGLCLGLLFGAAGAAAVASAYLPYAMPQSRKSMFVSSVPGQKGRTARATIGTMLGGVVLALPTVVLVILAIAVSPVFGWAALAVAVVSAPIVLVLSSRIAAAKYLNSAPEILQLVSAGDRV</sequence>
<protein>
    <recommendedName>
        <fullName evidence="4">ABC-2 type transport system permease protein</fullName>
    </recommendedName>
</protein>
<feature type="transmembrane region" description="Helical" evidence="1">
    <location>
        <begin position="389"/>
        <end position="412"/>
    </location>
</feature>
<feature type="transmembrane region" description="Helical" evidence="1">
    <location>
        <begin position="424"/>
        <end position="448"/>
    </location>
</feature>
<reference evidence="2 3" key="1">
    <citation type="submission" date="2020-05" db="EMBL/GenBank/DDBJ databases">
        <title>Nakamurella sp. DB0629 isolated from air conditioner.</title>
        <authorList>
            <person name="Kim D.H."/>
            <person name="Kim D.-U."/>
        </authorList>
    </citation>
    <scope>NUCLEOTIDE SEQUENCE [LARGE SCALE GENOMIC DNA]</scope>
    <source>
        <strain evidence="2 3">DB0629</strain>
    </source>
</reference>
<feature type="transmembrane region" description="Helical" evidence="1">
    <location>
        <begin position="246"/>
        <end position="267"/>
    </location>
</feature>
<feature type="transmembrane region" description="Helical" evidence="1">
    <location>
        <begin position="501"/>
        <end position="519"/>
    </location>
</feature>
<keyword evidence="1" id="KW-0812">Transmembrane</keyword>
<dbReference type="RefSeq" id="WP_171198183.1">
    <property type="nucleotide sequence ID" value="NZ_JABEND010000001.1"/>
</dbReference>
<comment type="caution">
    <text evidence="2">The sequence shown here is derived from an EMBL/GenBank/DDBJ whole genome shotgun (WGS) entry which is preliminary data.</text>
</comment>
<feature type="transmembrane region" description="Helical" evidence="1">
    <location>
        <begin position="469"/>
        <end position="495"/>
    </location>
</feature>
<feature type="transmembrane region" description="Helical" evidence="1">
    <location>
        <begin position="120"/>
        <end position="144"/>
    </location>
</feature>